<dbReference type="Proteomes" id="UP001149163">
    <property type="component" value="Unassembled WGS sequence"/>
</dbReference>
<keyword evidence="5 6" id="KW-0472">Membrane</keyword>
<keyword evidence="2" id="KW-0813">Transport</keyword>
<dbReference type="AlphaFoldDB" id="A0A9W9I5Q1"/>
<dbReference type="EMBL" id="JAPQKN010000003">
    <property type="protein sequence ID" value="KAJ5167105.1"/>
    <property type="molecule type" value="Genomic_DNA"/>
</dbReference>
<evidence type="ECO:0000256" key="4">
    <source>
        <dbReference type="ARBA" id="ARBA00022989"/>
    </source>
</evidence>
<proteinExistence type="predicted"/>
<dbReference type="SUPFAM" id="SSF103473">
    <property type="entry name" value="MFS general substrate transporter"/>
    <property type="match status" value="1"/>
</dbReference>
<dbReference type="GO" id="GO:0022857">
    <property type="term" value="F:transmembrane transporter activity"/>
    <property type="evidence" value="ECO:0007669"/>
    <property type="project" value="TreeGrafter"/>
</dbReference>
<evidence type="ECO:0000313" key="7">
    <source>
        <dbReference type="EMBL" id="KAJ5167105.1"/>
    </source>
</evidence>
<feature type="transmembrane region" description="Helical" evidence="6">
    <location>
        <begin position="91"/>
        <end position="112"/>
    </location>
</feature>
<gene>
    <name evidence="7" type="ORF">N7482_005886</name>
</gene>
<evidence type="ECO:0000313" key="8">
    <source>
        <dbReference type="Proteomes" id="UP001149163"/>
    </source>
</evidence>
<dbReference type="PANTHER" id="PTHR23501">
    <property type="entry name" value="MAJOR FACILITATOR SUPERFAMILY"/>
    <property type="match status" value="1"/>
</dbReference>
<evidence type="ECO:0000256" key="1">
    <source>
        <dbReference type="ARBA" id="ARBA00004141"/>
    </source>
</evidence>
<dbReference type="PANTHER" id="PTHR23501:SF177">
    <property type="entry name" value="MAJOR FACILITATOR SUPERFAMILY (MFS) PROFILE DOMAIN-CONTAINING PROTEIN-RELATED"/>
    <property type="match status" value="1"/>
</dbReference>
<dbReference type="OrthoDB" id="10021397at2759"/>
<organism evidence="7 8">
    <name type="scientific">Penicillium canariense</name>
    <dbReference type="NCBI Taxonomy" id="189055"/>
    <lineage>
        <taxon>Eukaryota</taxon>
        <taxon>Fungi</taxon>
        <taxon>Dikarya</taxon>
        <taxon>Ascomycota</taxon>
        <taxon>Pezizomycotina</taxon>
        <taxon>Eurotiomycetes</taxon>
        <taxon>Eurotiomycetidae</taxon>
        <taxon>Eurotiales</taxon>
        <taxon>Aspergillaceae</taxon>
        <taxon>Penicillium</taxon>
    </lineage>
</organism>
<dbReference type="InterPro" id="IPR036259">
    <property type="entry name" value="MFS_trans_sf"/>
</dbReference>
<sequence>MQTNIVVGLFAIISGFLIAINGYYTIFMAIESGICTIAAGLLYTMDVNIPLRKPLGYQVLLGVGQGLAIQVPVIVAQSFAKPEYMSPTTAIILFFQMTGGTICISSGQGIFINRLLYHLSQIAPHIDTNTVLAAGASQLRQVIPADQIEFVLRAYSAGLKDTFALGIALAGCGFLTSWVAPVKDLKKMDGLGVESELALGA</sequence>
<comment type="caution">
    <text evidence="7">The sequence shown here is derived from an EMBL/GenBank/DDBJ whole genome shotgun (WGS) entry which is preliminary data.</text>
</comment>
<reference evidence="7" key="1">
    <citation type="submission" date="2022-11" db="EMBL/GenBank/DDBJ databases">
        <authorList>
            <person name="Petersen C."/>
        </authorList>
    </citation>
    <scope>NUCLEOTIDE SEQUENCE</scope>
    <source>
        <strain evidence="7">IBT 26290</strain>
    </source>
</reference>
<dbReference type="RefSeq" id="XP_056543566.1">
    <property type="nucleotide sequence ID" value="XM_056688011.1"/>
</dbReference>
<keyword evidence="8" id="KW-1185">Reference proteome</keyword>
<feature type="transmembrane region" description="Helical" evidence="6">
    <location>
        <begin position="5"/>
        <end position="20"/>
    </location>
</feature>
<keyword evidence="4 6" id="KW-1133">Transmembrane helix</keyword>
<evidence type="ECO:0000256" key="6">
    <source>
        <dbReference type="SAM" id="Phobius"/>
    </source>
</evidence>
<dbReference type="GO" id="GO:0005886">
    <property type="term" value="C:plasma membrane"/>
    <property type="evidence" value="ECO:0007669"/>
    <property type="project" value="TreeGrafter"/>
</dbReference>
<feature type="transmembrane region" description="Helical" evidence="6">
    <location>
        <begin position="55"/>
        <end position="79"/>
    </location>
</feature>
<name>A0A9W9I5Q1_9EURO</name>
<evidence type="ECO:0000256" key="3">
    <source>
        <dbReference type="ARBA" id="ARBA00022692"/>
    </source>
</evidence>
<accession>A0A9W9I5Q1</accession>
<evidence type="ECO:0000256" key="5">
    <source>
        <dbReference type="ARBA" id="ARBA00023136"/>
    </source>
</evidence>
<evidence type="ECO:0000256" key="2">
    <source>
        <dbReference type="ARBA" id="ARBA00022448"/>
    </source>
</evidence>
<keyword evidence="3 6" id="KW-0812">Transmembrane</keyword>
<comment type="subcellular location">
    <subcellularLocation>
        <location evidence="1">Membrane</location>
        <topology evidence="1">Multi-pass membrane protein</topology>
    </subcellularLocation>
</comment>
<protein>
    <submittedName>
        <fullName evidence="7">MFS gliotoxin efflux transporter GliA</fullName>
    </submittedName>
</protein>
<dbReference type="GeneID" id="81427187"/>
<reference evidence="7" key="2">
    <citation type="journal article" date="2023" name="IMA Fungus">
        <title>Comparative genomic study of the Penicillium genus elucidates a diverse pangenome and 15 lateral gene transfer events.</title>
        <authorList>
            <person name="Petersen C."/>
            <person name="Sorensen T."/>
            <person name="Nielsen M.R."/>
            <person name="Sondergaard T.E."/>
            <person name="Sorensen J.L."/>
            <person name="Fitzpatrick D.A."/>
            <person name="Frisvad J.C."/>
            <person name="Nielsen K.L."/>
        </authorList>
    </citation>
    <scope>NUCLEOTIDE SEQUENCE</scope>
    <source>
        <strain evidence="7">IBT 26290</strain>
    </source>
</reference>
<feature type="transmembrane region" description="Helical" evidence="6">
    <location>
        <begin position="162"/>
        <end position="180"/>
    </location>
</feature>